<comment type="caution">
    <text evidence="1">The sequence shown here is derived from an EMBL/GenBank/DDBJ whole genome shotgun (WGS) entry which is preliminary data.</text>
</comment>
<dbReference type="Pfam" id="PF03597">
    <property type="entry name" value="FixS"/>
    <property type="match status" value="1"/>
</dbReference>
<reference evidence="1 2" key="1">
    <citation type="submission" date="2018-05" db="EMBL/GenBank/DDBJ databases">
        <title>Lujinxingia marina gen. nov. sp. nov., a new facultative anaerobic member of the class Deltaproteobacteria, and proposal of Lujinxingaceae fam. nov.</title>
        <authorList>
            <person name="Li C.-M."/>
        </authorList>
    </citation>
    <scope>NUCLEOTIDE SEQUENCE [LARGE SCALE GENOMIC DNA]</scope>
    <source>
        <strain evidence="1 2">B210</strain>
    </source>
</reference>
<gene>
    <name evidence="1" type="primary">ccoS</name>
    <name evidence="1" type="ORF">DL240_09495</name>
</gene>
<dbReference type="NCBIfam" id="TIGR00847">
    <property type="entry name" value="ccoS"/>
    <property type="match status" value="1"/>
</dbReference>
<dbReference type="PANTHER" id="PTHR41532:SF1">
    <property type="entry name" value="FIXS PROTEIN"/>
    <property type="match status" value="1"/>
</dbReference>
<dbReference type="EMBL" id="QHKO01000003">
    <property type="protein sequence ID" value="RAL23106.1"/>
    <property type="molecule type" value="Genomic_DNA"/>
</dbReference>
<accession>A0A328C7B4</accession>
<proteinExistence type="predicted"/>
<dbReference type="PANTHER" id="PTHR41532">
    <property type="entry name" value="FIXS PROTEIN"/>
    <property type="match status" value="1"/>
</dbReference>
<protein>
    <submittedName>
        <fullName evidence="1">Cbb3-type cytochrome oxidase assembly protein CcoS</fullName>
    </submittedName>
</protein>
<name>A0A328C7B4_9DELT</name>
<organism evidence="1 2">
    <name type="scientific">Lujinxingia litoralis</name>
    <dbReference type="NCBI Taxonomy" id="2211119"/>
    <lineage>
        <taxon>Bacteria</taxon>
        <taxon>Deltaproteobacteria</taxon>
        <taxon>Bradymonadales</taxon>
        <taxon>Lujinxingiaceae</taxon>
        <taxon>Lujinxingia</taxon>
    </lineage>
</organism>
<keyword evidence="2" id="KW-1185">Reference proteome</keyword>
<evidence type="ECO:0000313" key="2">
    <source>
        <dbReference type="Proteomes" id="UP000249169"/>
    </source>
</evidence>
<sequence>MNILYLLIPMALLLTLSSVAAFIWAVRRGQLDDLETPALRPLLDDESAPPPR</sequence>
<evidence type="ECO:0000313" key="1">
    <source>
        <dbReference type="EMBL" id="RAL23106.1"/>
    </source>
</evidence>
<dbReference type="AlphaFoldDB" id="A0A328C7B4"/>
<dbReference type="RefSeq" id="WP_111729634.1">
    <property type="nucleotide sequence ID" value="NZ_QHKO01000003.1"/>
</dbReference>
<dbReference type="InterPro" id="IPR004714">
    <property type="entry name" value="Cyt_oxidase_maturation_cbb3"/>
</dbReference>
<dbReference type="OrthoDB" id="9802763at2"/>
<dbReference type="Proteomes" id="UP000249169">
    <property type="component" value="Unassembled WGS sequence"/>
</dbReference>